<evidence type="ECO:0000313" key="2">
    <source>
        <dbReference type="Proteomes" id="UP001596380"/>
    </source>
</evidence>
<comment type="caution">
    <text evidence="1">The sequence shown here is derived from an EMBL/GenBank/DDBJ whole genome shotgun (WGS) entry which is preliminary data.</text>
</comment>
<name>A0ABW2CEP6_9ACTN</name>
<evidence type="ECO:0008006" key="3">
    <source>
        <dbReference type="Google" id="ProtNLM"/>
    </source>
</evidence>
<dbReference type="Proteomes" id="UP001596380">
    <property type="component" value="Unassembled WGS sequence"/>
</dbReference>
<dbReference type="EMBL" id="JBHSXS010000004">
    <property type="protein sequence ID" value="MFC6880159.1"/>
    <property type="molecule type" value="Genomic_DNA"/>
</dbReference>
<proteinExistence type="predicted"/>
<sequence length="80" mass="8896">MRALLEGLVAGTRTREEANDWAAPWVREDPGYADVEDEAVLNALDRLFGADLQEAPGQYLHGTEDFQAWLAEFDADCQSP</sequence>
<evidence type="ECO:0000313" key="1">
    <source>
        <dbReference type="EMBL" id="MFC6880159.1"/>
    </source>
</evidence>
<dbReference type="RefSeq" id="WP_206681119.1">
    <property type="nucleotide sequence ID" value="NZ_JBHSXE010000001.1"/>
</dbReference>
<organism evidence="1 2">
    <name type="scientific">Actinomadura yumaensis</name>
    <dbReference type="NCBI Taxonomy" id="111807"/>
    <lineage>
        <taxon>Bacteria</taxon>
        <taxon>Bacillati</taxon>
        <taxon>Actinomycetota</taxon>
        <taxon>Actinomycetes</taxon>
        <taxon>Streptosporangiales</taxon>
        <taxon>Thermomonosporaceae</taxon>
        <taxon>Actinomadura</taxon>
    </lineage>
</organism>
<gene>
    <name evidence="1" type="ORF">ACFQKB_10325</name>
</gene>
<accession>A0ABW2CEP6</accession>
<reference evidence="2" key="1">
    <citation type="journal article" date="2019" name="Int. J. Syst. Evol. Microbiol.">
        <title>The Global Catalogue of Microorganisms (GCM) 10K type strain sequencing project: providing services to taxonomists for standard genome sequencing and annotation.</title>
        <authorList>
            <consortium name="The Broad Institute Genomics Platform"/>
            <consortium name="The Broad Institute Genome Sequencing Center for Infectious Disease"/>
            <person name="Wu L."/>
            <person name="Ma J."/>
        </authorList>
    </citation>
    <scope>NUCLEOTIDE SEQUENCE [LARGE SCALE GENOMIC DNA]</scope>
    <source>
        <strain evidence="2">JCM 3369</strain>
    </source>
</reference>
<keyword evidence="2" id="KW-1185">Reference proteome</keyword>
<protein>
    <recommendedName>
        <fullName evidence="3">CdiI immunity protein domain-containing protein</fullName>
    </recommendedName>
</protein>